<sequence length="364" mass="38833">MLTRTAPMRRIFSRPVMPYLLLAAVVAGLAALGWRLWRGPEVAVVTARYQPVIETVVSTGRVSAPAETLLGPTLTARVIEAPIAEGQRVRRGTVLLRLESQEAAAAEAQASANLAAVRAASAEAERQLARQEALYGEGFVSRAALDAERLRAEQARRQVDAAVAALAASRSRREQLTLVAPDDGVLARRDVEAGDVVNAGRGVLAFVSAGDPEVKLDVDERFLARLRVGQDARVAADAYPREPFAATVSRVGAQVDRDRGTLEVDLALPAPPVWLKSGMTVSAEVIVSRRPRAMLLPSSALVRDGSKSGVLVVDGGRLVYRAVETGDESDGRVEVKHGLAEGTRVVVEPEDLAAGQRAHAKDMR</sequence>
<feature type="domain" description="YknX-like C-terminal permuted SH3-like" evidence="5">
    <location>
        <begin position="295"/>
        <end position="351"/>
    </location>
</feature>
<dbReference type="GO" id="GO:1990281">
    <property type="term" value="C:efflux pump complex"/>
    <property type="evidence" value="ECO:0007669"/>
    <property type="project" value="TreeGrafter"/>
</dbReference>
<comment type="similarity">
    <text evidence="1">Belongs to the membrane fusion protein (MFP) (TC 8.A.1) family.</text>
</comment>
<dbReference type="Pfam" id="PF25954">
    <property type="entry name" value="Beta-barrel_RND_2"/>
    <property type="match status" value="1"/>
</dbReference>
<dbReference type="PANTHER" id="PTHR30469">
    <property type="entry name" value="MULTIDRUG RESISTANCE PROTEIN MDTA"/>
    <property type="match status" value="1"/>
</dbReference>
<proteinExistence type="inferred from homology"/>
<dbReference type="InterPro" id="IPR058647">
    <property type="entry name" value="BSH_CzcB-like"/>
</dbReference>
<dbReference type="Gene3D" id="2.40.50.100">
    <property type="match status" value="1"/>
</dbReference>
<evidence type="ECO:0000313" key="7">
    <source>
        <dbReference type="Proteomes" id="UP000254537"/>
    </source>
</evidence>
<organism evidence="6 7">
    <name type="scientific">Crenobacter cavernae</name>
    <dbReference type="NCBI Taxonomy" id="2290923"/>
    <lineage>
        <taxon>Bacteria</taxon>
        <taxon>Pseudomonadati</taxon>
        <taxon>Pseudomonadota</taxon>
        <taxon>Betaproteobacteria</taxon>
        <taxon>Neisseriales</taxon>
        <taxon>Neisseriaceae</taxon>
        <taxon>Crenobacter</taxon>
    </lineage>
</organism>
<dbReference type="AlphaFoldDB" id="A0A345Y317"/>
<dbReference type="InterPro" id="IPR058792">
    <property type="entry name" value="Beta-barrel_RND_2"/>
</dbReference>
<dbReference type="Pfam" id="PF25989">
    <property type="entry name" value="YknX_C"/>
    <property type="match status" value="1"/>
</dbReference>
<dbReference type="PANTHER" id="PTHR30469:SF15">
    <property type="entry name" value="HLYD FAMILY OF SECRETION PROTEINS"/>
    <property type="match status" value="1"/>
</dbReference>
<feature type="domain" description="CzcB-like barrel-sandwich hybrid" evidence="4">
    <location>
        <begin position="72"/>
        <end position="202"/>
    </location>
</feature>
<dbReference type="InterPro" id="IPR058637">
    <property type="entry name" value="YknX-like_C"/>
</dbReference>
<dbReference type="InterPro" id="IPR006143">
    <property type="entry name" value="RND_pump_MFP"/>
</dbReference>
<reference evidence="6 7" key="1">
    <citation type="submission" date="2018-07" db="EMBL/GenBank/DDBJ databases">
        <title>Crenobacter cavernae sp. nov., isolated from a karst cave.</title>
        <authorList>
            <person name="Zhu H."/>
        </authorList>
    </citation>
    <scope>NUCLEOTIDE SEQUENCE [LARGE SCALE GENOMIC DNA]</scope>
    <source>
        <strain evidence="6 7">K1W11S-77</strain>
    </source>
</reference>
<dbReference type="NCBIfam" id="TIGR01730">
    <property type="entry name" value="RND_mfp"/>
    <property type="match status" value="1"/>
</dbReference>
<feature type="domain" description="CusB-like beta-barrel" evidence="3">
    <location>
        <begin position="214"/>
        <end position="284"/>
    </location>
</feature>
<dbReference type="Gene3D" id="1.10.287.470">
    <property type="entry name" value="Helix hairpin bin"/>
    <property type="match status" value="1"/>
</dbReference>
<evidence type="ECO:0000259" key="3">
    <source>
        <dbReference type="Pfam" id="PF25954"/>
    </source>
</evidence>
<evidence type="ECO:0000259" key="5">
    <source>
        <dbReference type="Pfam" id="PF25989"/>
    </source>
</evidence>
<dbReference type="Pfam" id="PF25973">
    <property type="entry name" value="BSH_CzcB"/>
    <property type="match status" value="1"/>
</dbReference>
<evidence type="ECO:0000313" key="6">
    <source>
        <dbReference type="EMBL" id="AXK38319.1"/>
    </source>
</evidence>
<dbReference type="SUPFAM" id="SSF111369">
    <property type="entry name" value="HlyD-like secretion proteins"/>
    <property type="match status" value="1"/>
</dbReference>
<name>A0A345Y317_9NEIS</name>
<dbReference type="Gene3D" id="2.40.30.170">
    <property type="match status" value="1"/>
</dbReference>
<gene>
    <name evidence="6" type="ORF">DWG20_02100</name>
</gene>
<protein>
    <submittedName>
        <fullName evidence="6">Efflux RND transporter periplasmic adaptor subunit</fullName>
    </submittedName>
</protein>
<keyword evidence="2" id="KW-0175">Coiled coil</keyword>
<dbReference type="GO" id="GO:0015562">
    <property type="term" value="F:efflux transmembrane transporter activity"/>
    <property type="evidence" value="ECO:0007669"/>
    <property type="project" value="TreeGrafter"/>
</dbReference>
<dbReference type="Gene3D" id="2.40.420.20">
    <property type="match status" value="1"/>
</dbReference>
<feature type="coiled-coil region" evidence="2">
    <location>
        <begin position="114"/>
        <end position="165"/>
    </location>
</feature>
<evidence type="ECO:0000256" key="1">
    <source>
        <dbReference type="ARBA" id="ARBA00009477"/>
    </source>
</evidence>
<evidence type="ECO:0000259" key="4">
    <source>
        <dbReference type="Pfam" id="PF25973"/>
    </source>
</evidence>
<dbReference type="Proteomes" id="UP000254537">
    <property type="component" value="Chromosome"/>
</dbReference>
<evidence type="ECO:0000256" key="2">
    <source>
        <dbReference type="SAM" id="Coils"/>
    </source>
</evidence>
<dbReference type="OrthoDB" id="9784484at2"/>
<dbReference type="KEGG" id="ccah:DWG20_02100"/>
<accession>A0A345Y317</accession>
<dbReference type="EMBL" id="CP031337">
    <property type="protein sequence ID" value="AXK38319.1"/>
    <property type="molecule type" value="Genomic_DNA"/>
</dbReference>